<protein>
    <recommendedName>
        <fullName evidence="5">DUF2746 domain-containing protein</fullName>
    </recommendedName>
</protein>
<feature type="coiled-coil region" evidence="1">
    <location>
        <begin position="52"/>
        <end position="86"/>
    </location>
</feature>
<keyword evidence="1" id="KW-0175">Coiled coil</keyword>
<organism evidence="3 4">
    <name type="scientific">Actinomadura rudentiformis</name>
    <dbReference type="NCBI Taxonomy" id="359158"/>
    <lineage>
        <taxon>Bacteria</taxon>
        <taxon>Bacillati</taxon>
        <taxon>Actinomycetota</taxon>
        <taxon>Actinomycetes</taxon>
        <taxon>Streptosporangiales</taxon>
        <taxon>Thermomonosporaceae</taxon>
        <taxon>Actinomadura</taxon>
    </lineage>
</organism>
<proteinExistence type="predicted"/>
<keyword evidence="4" id="KW-1185">Reference proteome</keyword>
<dbReference type="Proteomes" id="UP000468735">
    <property type="component" value="Unassembled WGS sequence"/>
</dbReference>
<reference evidence="3 4" key="1">
    <citation type="submission" date="2019-09" db="EMBL/GenBank/DDBJ databases">
        <title>Actinomadura physcomitrii sp. nov., a novel actinomycete isolated from moss [Physcomitrium sphaericum (Ludw) Fuernr].</title>
        <authorList>
            <person name="Zhuang X."/>
            <person name="Liu C."/>
        </authorList>
    </citation>
    <scope>NUCLEOTIDE SEQUENCE [LARGE SCALE GENOMIC DNA]</scope>
    <source>
        <strain evidence="3 4">HMC1</strain>
    </source>
</reference>
<keyword evidence="2" id="KW-0812">Transmembrane</keyword>
<dbReference type="RefSeq" id="WP_151563400.1">
    <property type="nucleotide sequence ID" value="NZ_WBMT01000011.1"/>
</dbReference>
<keyword evidence="2" id="KW-1133">Transmembrane helix</keyword>
<sequence length="109" mass="12030">MNTADIIVSIAQVAAGGTIVQAMVAVFRRRSELRQLDRQSDSVAVDTADQVVTMLRRELMESREELADVKQDRANLQRQVGTLSEHVSKVSADLAVARADLDRFRSSST</sequence>
<evidence type="ECO:0000256" key="2">
    <source>
        <dbReference type="SAM" id="Phobius"/>
    </source>
</evidence>
<accession>A0A6H9YL55</accession>
<comment type="caution">
    <text evidence="3">The sequence shown here is derived from an EMBL/GenBank/DDBJ whole genome shotgun (WGS) entry which is preliminary data.</text>
</comment>
<dbReference type="OrthoDB" id="3483185at2"/>
<evidence type="ECO:0000313" key="4">
    <source>
        <dbReference type="Proteomes" id="UP000468735"/>
    </source>
</evidence>
<feature type="transmembrane region" description="Helical" evidence="2">
    <location>
        <begin position="6"/>
        <end position="27"/>
    </location>
</feature>
<gene>
    <name evidence="3" type="ORF">F8566_23605</name>
</gene>
<evidence type="ECO:0000313" key="3">
    <source>
        <dbReference type="EMBL" id="KAB2346451.1"/>
    </source>
</evidence>
<evidence type="ECO:0000256" key="1">
    <source>
        <dbReference type="SAM" id="Coils"/>
    </source>
</evidence>
<keyword evidence="2" id="KW-0472">Membrane</keyword>
<evidence type="ECO:0008006" key="5">
    <source>
        <dbReference type="Google" id="ProtNLM"/>
    </source>
</evidence>
<dbReference type="AlphaFoldDB" id="A0A6H9YL55"/>
<name>A0A6H9YL55_9ACTN</name>
<dbReference type="EMBL" id="WBMT01000011">
    <property type="protein sequence ID" value="KAB2346451.1"/>
    <property type="molecule type" value="Genomic_DNA"/>
</dbReference>